<protein>
    <submittedName>
        <fullName evidence="1 2">Uncharacterized protein</fullName>
    </submittedName>
</protein>
<evidence type="ECO:0000313" key="3">
    <source>
        <dbReference type="Proteomes" id="UP000011087"/>
    </source>
</evidence>
<keyword evidence="3" id="KW-1185">Reference proteome</keyword>
<proteinExistence type="predicted"/>
<dbReference type="Proteomes" id="UP000011087">
    <property type="component" value="Unassembled WGS sequence"/>
</dbReference>
<dbReference type="KEGG" id="gtt:GUITHDRAFT_160572"/>
<organism evidence="1">
    <name type="scientific">Guillardia theta (strain CCMP2712)</name>
    <name type="common">Cryptophyte</name>
    <dbReference type="NCBI Taxonomy" id="905079"/>
    <lineage>
        <taxon>Eukaryota</taxon>
        <taxon>Cryptophyceae</taxon>
        <taxon>Pyrenomonadales</taxon>
        <taxon>Geminigeraceae</taxon>
        <taxon>Guillardia</taxon>
    </lineage>
</organism>
<dbReference type="EnsemblProtists" id="EKX54960">
    <property type="protein sequence ID" value="EKX54960"/>
    <property type="gene ID" value="GUITHDRAFT_160572"/>
</dbReference>
<dbReference type="GeneID" id="17311639"/>
<sequence>MTGSSSFGTVNEIRDVLCFGPIKRLQSDAFMATSDYVPSIIQEHAGSFATMVIPKNLKEDYLSRWILDDCKHGMSVGLTEFSLNAEDIASDFTSRKRKSKVWYCSIDILQQTFVCACGHSVISTGKLDIKRPFILDVVWAHDELSFFVETRCIGKIKANIKQSKKLRFTAQVWRKHDAVTLLDCYSLGSFHESRGSTGGSSPVAFLQSLKVSLDPRQSVSYHTGDGFRWKCKFSCACTKVASWNCLSGQPYDMAAVCNCPECEASGLFLRSNSFSRTKSSLNLSRRLSSVSSQKGDDFVRSSSTRSLRVAKPIFNDSSRYSVTYLGHNVKFSPRRLEGLSSGQNLVKSLEYYSKQLQMKA</sequence>
<evidence type="ECO:0000313" key="2">
    <source>
        <dbReference type="EnsemblProtists" id="EKX54960"/>
    </source>
</evidence>
<dbReference type="RefSeq" id="XP_005841940.1">
    <property type="nucleotide sequence ID" value="XM_005841883.1"/>
</dbReference>
<dbReference type="EMBL" id="JH992966">
    <property type="protein sequence ID" value="EKX54960.1"/>
    <property type="molecule type" value="Genomic_DNA"/>
</dbReference>
<dbReference type="HOGENOM" id="CLU_770389_0_0_1"/>
<accession>L1K3B9</accession>
<name>L1K3B9_GUITC</name>
<dbReference type="AlphaFoldDB" id="L1K3B9"/>
<reference evidence="1 3" key="1">
    <citation type="journal article" date="2012" name="Nature">
        <title>Algal genomes reveal evolutionary mosaicism and the fate of nucleomorphs.</title>
        <authorList>
            <consortium name="DOE Joint Genome Institute"/>
            <person name="Curtis B.A."/>
            <person name="Tanifuji G."/>
            <person name="Burki F."/>
            <person name="Gruber A."/>
            <person name="Irimia M."/>
            <person name="Maruyama S."/>
            <person name="Arias M.C."/>
            <person name="Ball S.G."/>
            <person name="Gile G.H."/>
            <person name="Hirakawa Y."/>
            <person name="Hopkins J.F."/>
            <person name="Kuo A."/>
            <person name="Rensing S.A."/>
            <person name="Schmutz J."/>
            <person name="Symeonidi A."/>
            <person name="Elias M."/>
            <person name="Eveleigh R.J."/>
            <person name="Herman E.K."/>
            <person name="Klute M.J."/>
            <person name="Nakayama T."/>
            <person name="Obornik M."/>
            <person name="Reyes-Prieto A."/>
            <person name="Armbrust E.V."/>
            <person name="Aves S.J."/>
            <person name="Beiko R.G."/>
            <person name="Coutinho P."/>
            <person name="Dacks J.B."/>
            <person name="Durnford D.G."/>
            <person name="Fast N.M."/>
            <person name="Green B.R."/>
            <person name="Grisdale C.J."/>
            <person name="Hempel F."/>
            <person name="Henrissat B."/>
            <person name="Hoppner M.P."/>
            <person name="Ishida K."/>
            <person name="Kim E."/>
            <person name="Koreny L."/>
            <person name="Kroth P.G."/>
            <person name="Liu Y."/>
            <person name="Malik S.B."/>
            <person name="Maier U.G."/>
            <person name="McRose D."/>
            <person name="Mock T."/>
            <person name="Neilson J.A."/>
            <person name="Onodera N.T."/>
            <person name="Poole A.M."/>
            <person name="Pritham E.J."/>
            <person name="Richards T.A."/>
            <person name="Rocap G."/>
            <person name="Roy S.W."/>
            <person name="Sarai C."/>
            <person name="Schaack S."/>
            <person name="Shirato S."/>
            <person name="Slamovits C.H."/>
            <person name="Spencer D.F."/>
            <person name="Suzuki S."/>
            <person name="Worden A.Z."/>
            <person name="Zauner S."/>
            <person name="Barry K."/>
            <person name="Bell C."/>
            <person name="Bharti A.K."/>
            <person name="Crow J.A."/>
            <person name="Grimwood J."/>
            <person name="Kramer R."/>
            <person name="Lindquist E."/>
            <person name="Lucas S."/>
            <person name="Salamov A."/>
            <person name="McFadden G.I."/>
            <person name="Lane C.E."/>
            <person name="Keeling P.J."/>
            <person name="Gray M.W."/>
            <person name="Grigoriev I.V."/>
            <person name="Archibald J.M."/>
        </authorList>
    </citation>
    <scope>NUCLEOTIDE SEQUENCE</scope>
    <source>
        <strain evidence="1 3">CCMP2712</strain>
    </source>
</reference>
<evidence type="ECO:0000313" key="1">
    <source>
        <dbReference type="EMBL" id="EKX54960.1"/>
    </source>
</evidence>
<reference evidence="2" key="3">
    <citation type="submission" date="2015-06" db="UniProtKB">
        <authorList>
            <consortium name="EnsemblProtists"/>
        </authorList>
    </citation>
    <scope>IDENTIFICATION</scope>
</reference>
<dbReference type="PaxDb" id="55529-EKX54960"/>
<gene>
    <name evidence="1" type="ORF">GUITHDRAFT_160572</name>
</gene>
<reference evidence="3" key="2">
    <citation type="submission" date="2012-11" db="EMBL/GenBank/DDBJ databases">
        <authorList>
            <person name="Kuo A."/>
            <person name="Curtis B.A."/>
            <person name="Tanifuji G."/>
            <person name="Burki F."/>
            <person name="Gruber A."/>
            <person name="Irimia M."/>
            <person name="Maruyama S."/>
            <person name="Arias M.C."/>
            <person name="Ball S.G."/>
            <person name="Gile G.H."/>
            <person name="Hirakawa Y."/>
            <person name="Hopkins J.F."/>
            <person name="Rensing S.A."/>
            <person name="Schmutz J."/>
            <person name="Symeonidi A."/>
            <person name="Elias M."/>
            <person name="Eveleigh R.J."/>
            <person name="Herman E.K."/>
            <person name="Klute M.J."/>
            <person name="Nakayama T."/>
            <person name="Obornik M."/>
            <person name="Reyes-Prieto A."/>
            <person name="Armbrust E.V."/>
            <person name="Aves S.J."/>
            <person name="Beiko R.G."/>
            <person name="Coutinho P."/>
            <person name="Dacks J.B."/>
            <person name="Durnford D.G."/>
            <person name="Fast N.M."/>
            <person name="Green B.R."/>
            <person name="Grisdale C."/>
            <person name="Hempe F."/>
            <person name="Henrissat B."/>
            <person name="Hoppner M.P."/>
            <person name="Ishida K.-I."/>
            <person name="Kim E."/>
            <person name="Koreny L."/>
            <person name="Kroth P.G."/>
            <person name="Liu Y."/>
            <person name="Malik S.-B."/>
            <person name="Maier U.G."/>
            <person name="McRose D."/>
            <person name="Mock T."/>
            <person name="Neilson J.A."/>
            <person name="Onodera N.T."/>
            <person name="Poole A.M."/>
            <person name="Pritham E.J."/>
            <person name="Richards T.A."/>
            <person name="Rocap G."/>
            <person name="Roy S.W."/>
            <person name="Sarai C."/>
            <person name="Schaack S."/>
            <person name="Shirato S."/>
            <person name="Slamovits C.H."/>
            <person name="Spencer D.F."/>
            <person name="Suzuki S."/>
            <person name="Worden A.Z."/>
            <person name="Zauner S."/>
            <person name="Barry K."/>
            <person name="Bell C."/>
            <person name="Bharti A.K."/>
            <person name="Crow J.A."/>
            <person name="Grimwood J."/>
            <person name="Kramer R."/>
            <person name="Lindquist E."/>
            <person name="Lucas S."/>
            <person name="Salamov A."/>
            <person name="McFadden G.I."/>
            <person name="Lane C.E."/>
            <person name="Keeling P.J."/>
            <person name="Gray M.W."/>
            <person name="Grigoriev I.V."/>
            <person name="Archibald J.M."/>
        </authorList>
    </citation>
    <scope>NUCLEOTIDE SEQUENCE</scope>
    <source>
        <strain evidence="3">CCMP2712</strain>
    </source>
</reference>